<reference evidence="1" key="1">
    <citation type="submission" date="2021-02" db="EMBL/GenBank/DDBJ databases">
        <authorList>
            <person name="Nowell W R."/>
        </authorList>
    </citation>
    <scope>NUCLEOTIDE SEQUENCE</scope>
    <source>
        <strain evidence="1">Ploen Becks lab</strain>
    </source>
</reference>
<name>A0A813Y379_9BILA</name>
<accession>A0A813Y379</accession>
<dbReference type="Proteomes" id="UP000663879">
    <property type="component" value="Unassembled WGS sequence"/>
</dbReference>
<keyword evidence="2" id="KW-1185">Reference proteome</keyword>
<evidence type="ECO:0000313" key="1">
    <source>
        <dbReference type="EMBL" id="CAF0874690.1"/>
    </source>
</evidence>
<protein>
    <submittedName>
        <fullName evidence="1">Uncharacterized protein</fullName>
    </submittedName>
</protein>
<gene>
    <name evidence="1" type="ORF">OXX778_LOCUS10109</name>
</gene>
<evidence type="ECO:0000313" key="2">
    <source>
        <dbReference type="Proteomes" id="UP000663879"/>
    </source>
</evidence>
<comment type="caution">
    <text evidence="1">The sequence shown here is derived from an EMBL/GenBank/DDBJ whole genome shotgun (WGS) entry which is preliminary data.</text>
</comment>
<dbReference type="AlphaFoldDB" id="A0A813Y379"/>
<proteinExistence type="predicted"/>
<sequence>MNDVNYLSNLILDESAIDSKQIKKKSHDKTTKINKKPKGGYRPVLVIDQSQLINESIELKEKFQIINDECIQDSEYMSPQDIVSYYLICYLDQRYPNQFLENYNQIDHENQIKSKSIESLKFNFKNKNINLKLKNYKIQSLFDLVNCFSLHSVPHSARYTLVKWYSNKNNFNLKLFINQIPTSLEVLEMQAQSQRCVSLIADRIDCLVLNERDPLSFLLHDLVHAYKMFSNEYILKGQIGFYKSILKLVNIFKSDLNLMCGKDDKFKEEFDYLISDMNSHSKHLFYYFKACLINYFKRKFDLSDEKFLSNESLDEFNRLFESFIDVLGMNSFEKNLARNILFENTNKDQQSVNFIPLDNFFINFK</sequence>
<organism evidence="1 2">
    <name type="scientific">Brachionus calyciflorus</name>
    <dbReference type="NCBI Taxonomy" id="104777"/>
    <lineage>
        <taxon>Eukaryota</taxon>
        <taxon>Metazoa</taxon>
        <taxon>Spiralia</taxon>
        <taxon>Gnathifera</taxon>
        <taxon>Rotifera</taxon>
        <taxon>Eurotatoria</taxon>
        <taxon>Monogononta</taxon>
        <taxon>Pseudotrocha</taxon>
        <taxon>Ploima</taxon>
        <taxon>Brachionidae</taxon>
        <taxon>Brachionus</taxon>
    </lineage>
</organism>
<dbReference type="EMBL" id="CAJNOC010001560">
    <property type="protein sequence ID" value="CAF0874690.1"/>
    <property type="molecule type" value="Genomic_DNA"/>
</dbReference>
<dbReference type="OrthoDB" id="434977at2759"/>